<dbReference type="InterPro" id="IPR006657">
    <property type="entry name" value="MoPterin_dinucl-bd_dom"/>
</dbReference>
<dbReference type="InterPro" id="IPR006963">
    <property type="entry name" value="Mopterin_OxRdtase_4Fe-4S_dom"/>
</dbReference>
<dbReference type="InterPro" id="IPR009010">
    <property type="entry name" value="Asp_de-COase-like_dom_sf"/>
</dbReference>
<dbReference type="Pfam" id="PF04879">
    <property type="entry name" value="Molybdop_Fe4S4"/>
    <property type="match status" value="1"/>
</dbReference>
<dbReference type="Pfam" id="PF01568">
    <property type="entry name" value="Molydop_binding"/>
    <property type="match status" value="1"/>
</dbReference>
<dbReference type="Gene3D" id="3.40.228.10">
    <property type="entry name" value="Dimethylsulfoxide Reductase, domain 2"/>
    <property type="match status" value="1"/>
</dbReference>
<dbReference type="PANTHER" id="PTHR43105">
    <property type="entry name" value="RESPIRATORY NITRATE REDUCTASE"/>
    <property type="match status" value="1"/>
</dbReference>
<dbReference type="RefSeq" id="WP_167668982.1">
    <property type="nucleotide sequence ID" value="NZ_JACCEW010000007.1"/>
</dbReference>
<gene>
    <name evidence="6" type="ORF">H0A68_18235</name>
</gene>
<evidence type="ECO:0000256" key="4">
    <source>
        <dbReference type="ARBA" id="ARBA00023014"/>
    </source>
</evidence>
<reference evidence="6 7" key="1">
    <citation type="submission" date="2020-07" db="EMBL/GenBank/DDBJ databases">
        <title>Taxonomic revisions and descriptions of new bacterial species based on genomic comparisons in the high-G+C-content subgroup of the family Alcaligenaceae.</title>
        <authorList>
            <person name="Szabo A."/>
            <person name="Felfoldi T."/>
        </authorList>
    </citation>
    <scope>NUCLEOTIDE SEQUENCE [LARGE SCALE GENOMIC DNA]</scope>
    <source>
        <strain evidence="6 7">DSM 25264</strain>
    </source>
</reference>
<dbReference type="GO" id="GO:0051539">
    <property type="term" value="F:4 iron, 4 sulfur cluster binding"/>
    <property type="evidence" value="ECO:0007669"/>
    <property type="project" value="UniProtKB-KW"/>
</dbReference>
<keyword evidence="3" id="KW-0408">Iron</keyword>
<feature type="domain" description="4Fe-4S Mo/W bis-MGD-type" evidence="5">
    <location>
        <begin position="16"/>
        <end position="72"/>
    </location>
</feature>
<evidence type="ECO:0000256" key="3">
    <source>
        <dbReference type="ARBA" id="ARBA00023004"/>
    </source>
</evidence>
<evidence type="ECO:0000313" key="6">
    <source>
        <dbReference type="EMBL" id="NYT38821.1"/>
    </source>
</evidence>
<dbReference type="Gene3D" id="2.20.25.90">
    <property type="entry name" value="ADC-like domains"/>
    <property type="match status" value="1"/>
</dbReference>
<dbReference type="EMBL" id="JACCEW010000007">
    <property type="protein sequence ID" value="NYT38821.1"/>
    <property type="molecule type" value="Genomic_DNA"/>
</dbReference>
<accession>A0A853FKC3</accession>
<dbReference type="GO" id="GO:0045333">
    <property type="term" value="P:cellular respiration"/>
    <property type="evidence" value="ECO:0007669"/>
    <property type="project" value="UniProtKB-ARBA"/>
</dbReference>
<dbReference type="PANTHER" id="PTHR43105:SF10">
    <property type="entry name" value="NADH-QUINONE OXIDOREDUCTASE SUBUNIT G"/>
    <property type="match status" value="1"/>
</dbReference>
<dbReference type="SUPFAM" id="SSF50692">
    <property type="entry name" value="ADC-like"/>
    <property type="match status" value="1"/>
</dbReference>
<protein>
    <submittedName>
        <fullName evidence="6">Molybdopterin oxidoreductase family protein</fullName>
    </submittedName>
</protein>
<dbReference type="AlphaFoldDB" id="A0A853FKC3"/>
<dbReference type="PROSITE" id="PS51669">
    <property type="entry name" value="4FE4S_MOW_BIS_MGD"/>
    <property type="match status" value="1"/>
</dbReference>
<dbReference type="GO" id="GO:1990204">
    <property type="term" value="C:oxidoreductase complex"/>
    <property type="evidence" value="ECO:0007669"/>
    <property type="project" value="UniProtKB-ARBA"/>
</dbReference>
<dbReference type="InterPro" id="IPR050123">
    <property type="entry name" value="Prok_molybdopt-oxidoreductase"/>
</dbReference>
<dbReference type="GO" id="GO:0043546">
    <property type="term" value="F:molybdopterin cofactor binding"/>
    <property type="evidence" value="ECO:0007669"/>
    <property type="project" value="InterPro"/>
</dbReference>
<dbReference type="InterPro" id="IPR006656">
    <property type="entry name" value="Mopterin_OxRdtase"/>
</dbReference>
<keyword evidence="2" id="KW-0479">Metal-binding</keyword>
<dbReference type="Gene3D" id="2.40.40.20">
    <property type="match status" value="1"/>
</dbReference>
<dbReference type="GO" id="GO:0016491">
    <property type="term" value="F:oxidoreductase activity"/>
    <property type="evidence" value="ECO:0007669"/>
    <property type="project" value="InterPro"/>
</dbReference>
<evidence type="ECO:0000259" key="5">
    <source>
        <dbReference type="PROSITE" id="PS51669"/>
    </source>
</evidence>
<keyword evidence="4" id="KW-0411">Iron-sulfur</keyword>
<evidence type="ECO:0000256" key="1">
    <source>
        <dbReference type="ARBA" id="ARBA00022485"/>
    </source>
</evidence>
<dbReference type="Gene3D" id="3.40.50.740">
    <property type="match status" value="1"/>
</dbReference>
<organism evidence="6 7">
    <name type="scientific">Allopusillimonas soli</name>
    <dbReference type="NCBI Taxonomy" id="659016"/>
    <lineage>
        <taxon>Bacteria</taxon>
        <taxon>Pseudomonadati</taxon>
        <taxon>Pseudomonadota</taxon>
        <taxon>Betaproteobacteria</taxon>
        <taxon>Burkholderiales</taxon>
        <taxon>Alcaligenaceae</taxon>
        <taxon>Allopusillimonas</taxon>
    </lineage>
</organism>
<keyword evidence="1" id="KW-0004">4Fe-4S</keyword>
<proteinExistence type="predicted"/>
<dbReference type="SMART" id="SM00926">
    <property type="entry name" value="Molybdop_Fe4S4"/>
    <property type="match status" value="1"/>
</dbReference>
<keyword evidence="7" id="KW-1185">Reference proteome</keyword>
<comment type="caution">
    <text evidence="6">The sequence shown here is derived from an EMBL/GenBank/DDBJ whole genome shotgun (WGS) entry which is preliminary data.</text>
</comment>
<dbReference type="SUPFAM" id="SSF53706">
    <property type="entry name" value="Formate dehydrogenase/DMSO reductase, domains 1-3"/>
    <property type="match status" value="1"/>
</dbReference>
<dbReference type="GO" id="GO:0046872">
    <property type="term" value="F:metal ion binding"/>
    <property type="evidence" value="ECO:0007669"/>
    <property type="project" value="UniProtKB-KW"/>
</dbReference>
<dbReference type="Proteomes" id="UP000580517">
    <property type="component" value="Unassembled WGS sequence"/>
</dbReference>
<name>A0A853FKC3_9BURK</name>
<dbReference type="Pfam" id="PF00384">
    <property type="entry name" value="Molybdopterin"/>
    <property type="match status" value="1"/>
</dbReference>
<evidence type="ECO:0000313" key="7">
    <source>
        <dbReference type="Proteomes" id="UP000580517"/>
    </source>
</evidence>
<sequence length="780" mass="86675">MQPRIDSNLGIQGEPDTWVHSACILCSNGCGLDIAVKDGRIVGVRGSAGHPVNFGHLGPKGEHGWVANNSRRRGMVPMIRKTKDAPLKPVSWDEALDFFVEHFRKAWSQGHQNLACYNSGQLTLEELYTLGKFWRGGLRSANIDGNTRLCTATSATGLMANFGVDGPVASYADVDRADLLCLYGHNVAEVQTVLWERMLAARKKNGGRIMVVDPRKTPTVQQGADLHLQIRVGTNVALMNGIIHLLVQNDWVDRHFIAQHTVGFDQLESVVRDYPPERVAELCDIPREHLETAAKWIGTTPRMVSTVLQGFYQSVEATASSSLVNTVHLLTGAIGRPGAGPLLMAGQPSAMCNREAGAGGSYPAYRNPHSEVQMRDLCAHWNIDYASFRPEVPRDILSMMEGAERGEIEFFWVIGTNPLVSLPDQNRTERILRRTFVVVQDPFVDAETIACADIYFPVAMWGEKQGCVTNADRSVNLLLKAVDPPGEARSDFDIIAQIANRLGFKDKDGQPLIAFTDPRDAFEEWRRVSKGRPCDYSGMTYELILEMGAVRWPCNEQYPRGCERLYEDLKFWTGIDECETHGVDFLNGTPTTRNAYAHADPAGKAFLRPAQWRRPPNPVSEAYPFLLITGRVVYHFHTRTKTARSKVLNAHAPQPYVEINPQDADRLAIALGDLVELTSPNGRWEGVAMVVDTVRPGEVFVPFHYGHGAQSANQHTWYARDAVSQQPHLKSSPVAIKRLSFGQPESWLLERMRELDGTSIEPFAARMLDGTVNMSVPMSS</sequence>
<dbReference type="CDD" id="cd00508">
    <property type="entry name" value="MopB_CT_Fdh-Nap-like"/>
    <property type="match status" value="1"/>
</dbReference>
<evidence type="ECO:0000256" key="2">
    <source>
        <dbReference type="ARBA" id="ARBA00022723"/>
    </source>
</evidence>